<name>A0A448WP23_9PLAT</name>
<dbReference type="GO" id="GO:0000278">
    <property type="term" value="P:mitotic cell cycle"/>
    <property type="evidence" value="ECO:0007669"/>
    <property type="project" value="TreeGrafter"/>
</dbReference>
<dbReference type="PANTHER" id="PTHR19932:SF10">
    <property type="entry name" value="WD REPEAT AND HMG-BOX DNA-BINDING PROTEIN 1"/>
    <property type="match status" value="1"/>
</dbReference>
<keyword evidence="3" id="KW-1185">Reference proteome</keyword>
<accession>A0A448WP23</accession>
<dbReference type="GO" id="GO:0003682">
    <property type="term" value="F:chromatin binding"/>
    <property type="evidence" value="ECO:0007669"/>
    <property type="project" value="TreeGrafter"/>
</dbReference>
<dbReference type="InterPro" id="IPR022100">
    <property type="entry name" value="WDHD1/CFT4_beta-prop_2nd"/>
</dbReference>
<proteinExistence type="predicted"/>
<dbReference type="AlphaFoldDB" id="A0A448WP23"/>
<dbReference type="GO" id="GO:0006261">
    <property type="term" value="P:DNA-templated DNA replication"/>
    <property type="evidence" value="ECO:0007669"/>
    <property type="project" value="TreeGrafter"/>
</dbReference>
<sequence length="137" mass="14896">MSPLFEFKYDSCDFHWVPVCDTRAALKPANRRSDTYFLVGVIESVAATSSQSAGGDEAEVASGVTSGGAEAGLLQAIYCKGSRWPRVLPRPLVSSLQMRLPLCHLDRDQAALEHGSNPPEEFPTISLIVEYTLGLVR</sequence>
<dbReference type="PANTHER" id="PTHR19932">
    <property type="entry name" value="WD REPEAT AND HMG-BOX DNA BINDING PROTEIN"/>
    <property type="match status" value="1"/>
</dbReference>
<reference evidence="2" key="1">
    <citation type="submission" date="2018-11" db="EMBL/GenBank/DDBJ databases">
        <authorList>
            <consortium name="Pathogen Informatics"/>
        </authorList>
    </citation>
    <scope>NUCLEOTIDE SEQUENCE</scope>
</reference>
<evidence type="ECO:0000313" key="3">
    <source>
        <dbReference type="Proteomes" id="UP000784294"/>
    </source>
</evidence>
<dbReference type="EMBL" id="CAAALY010028566">
    <property type="protein sequence ID" value="VEL16470.1"/>
    <property type="molecule type" value="Genomic_DNA"/>
</dbReference>
<organism evidence="2 3">
    <name type="scientific">Protopolystoma xenopodis</name>
    <dbReference type="NCBI Taxonomy" id="117903"/>
    <lineage>
        <taxon>Eukaryota</taxon>
        <taxon>Metazoa</taxon>
        <taxon>Spiralia</taxon>
        <taxon>Lophotrochozoa</taxon>
        <taxon>Platyhelminthes</taxon>
        <taxon>Monogenea</taxon>
        <taxon>Polyopisthocotylea</taxon>
        <taxon>Polystomatidea</taxon>
        <taxon>Polystomatidae</taxon>
        <taxon>Protopolystoma</taxon>
    </lineage>
</organism>
<evidence type="ECO:0000313" key="2">
    <source>
        <dbReference type="EMBL" id="VEL16470.1"/>
    </source>
</evidence>
<dbReference type="GO" id="GO:0043596">
    <property type="term" value="C:nuclear replication fork"/>
    <property type="evidence" value="ECO:0007669"/>
    <property type="project" value="TreeGrafter"/>
</dbReference>
<dbReference type="OrthoDB" id="427368at2759"/>
<dbReference type="GO" id="GO:0006281">
    <property type="term" value="P:DNA repair"/>
    <property type="evidence" value="ECO:0007669"/>
    <property type="project" value="TreeGrafter"/>
</dbReference>
<protein>
    <recommendedName>
        <fullName evidence="1">WDHD1/CFT4 second beta-propeller domain-containing protein</fullName>
    </recommendedName>
</protein>
<feature type="domain" description="WDHD1/CFT4 second beta-propeller" evidence="1">
    <location>
        <begin position="13"/>
        <end position="102"/>
    </location>
</feature>
<dbReference type="Pfam" id="PF12341">
    <property type="entry name" value="Mcl1_mid"/>
    <property type="match status" value="1"/>
</dbReference>
<gene>
    <name evidence="2" type="ORF">PXEA_LOCUS9910</name>
</gene>
<comment type="caution">
    <text evidence="2">The sequence shown here is derived from an EMBL/GenBank/DDBJ whole genome shotgun (WGS) entry which is preliminary data.</text>
</comment>
<evidence type="ECO:0000259" key="1">
    <source>
        <dbReference type="Pfam" id="PF12341"/>
    </source>
</evidence>
<dbReference type="Proteomes" id="UP000784294">
    <property type="component" value="Unassembled WGS sequence"/>
</dbReference>